<dbReference type="Gene3D" id="1.10.8.50">
    <property type="match status" value="1"/>
</dbReference>
<dbReference type="GO" id="GO:0006284">
    <property type="term" value="P:base-excision repair"/>
    <property type="evidence" value="ECO:0007669"/>
    <property type="project" value="InterPro"/>
</dbReference>
<sequence length="165" mass="18227">MPELPEVEAARRAVEEHCLGKKIKKAIIANDSKVIDSVSSSDFEASLLGKTINFRPSQGKESLAPPRFPSLSFLPIRSAVNDTDEWPSKYSKFFIELDDGLELSFTDKRRFAKVRLLKDPAAVLPISDLGPDALLEPMTVDEFAESLSKKKIAIKALLLDQVKAA</sequence>
<dbReference type="GO" id="GO:0005634">
    <property type="term" value="C:nucleus"/>
    <property type="evidence" value="ECO:0007669"/>
    <property type="project" value="TreeGrafter"/>
</dbReference>
<proteinExistence type="predicted"/>
<dbReference type="InterPro" id="IPR035937">
    <property type="entry name" value="FPG_N"/>
</dbReference>
<evidence type="ECO:0000313" key="4">
    <source>
        <dbReference type="EMBL" id="SPC91367.1"/>
    </source>
</evidence>
<dbReference type="GO" id="GO:0008534">
    <property type="term" value="F:oxidized purine nucleobase lesion DNA N-glycosylase activity"/>
    <property type="evidence" value="ECO:0007669"/>
    <property type="project" value="UniProtKB-EC"/>
</dbReference>
<dbReference type="Pfam" id="PF01149">
    <property type="entry name" value="Fapy_DNA_glyco"/>
    <property type="match status" value="1"/>
</dbReference>
<protein>
    <recommendedName>
        <fullName evidence="2">DNA-formamidopyrimidine glycosylase</fullName>
        <ecNumber evidence="2">3.2.2.23</ecNumber>
    </recommendedName>
</protein>
<dbReference type="PANTHER" id="PTHR22993:SF9">
    <property type="entry name" value="FORMAMIDOPYRIMIDINE-DNA GLYCOSYLASE"/>
    <property type="match status" value="1"/>
</dbReference>
<dbReference type="Gene3D" id="3.20.190.10">
    <property type="entry name" value="MutM-like, N-terminal"/>
    <property type="match status" value="2"/>
</dbReference>
<dbReference type="InterPro" id="IPR010979">
    <property type="entry name" value="Ribosomal_uS13-like_H2TH"/>
</dbReference>
<name>A0A2N9FKR0_FAGSY</name>
<gene>
    <name evidence="4" type="ORF">FSB_LOCUS19249</name>
</gene>
<dbReference type="EC" id="3.2.2.23" evidence="2"/>
<evidence type="ECO:0000256" key="1">
    <source>
        <dbReference type="ARBA" id="ARBA00001668"/>
    </source>
</evidence>
<evidence type="ECO:0000259" key="3">
    <source>
        <dbReference type="PROSITE" id="PS51068"/>
    </source>
</evidence>
<dbReference type="GO" id="GO:0008270">
    <property type="term" value="F:zinc ion binding"/>
    <property type="evidence" value="ECO:0007669"/>
    <property type="project" value="InterPro"/>
</dbReference>
<reference evidence="4" key="1">
    <citation type="submission" date="2018-02" db="EMBL/GenBank/DDBJ databases">
        <authorList>
            <person name="Cohen D.B."/>
            <person name="Kent A.D."/>
        </authorList>
    </citation>
    <scope>NUCLEOTIDE SEQUENCE</scope>
</reference>
<organism evidence="4">
    <name type="scientific">Fagus sylvatica</name>
    <name type="common">Beechnut</name>
    <dbReference type="NCBI Taxonomy" id="28930"/>
    <lineage>
        <taxon>Eukaryota</taxon>
        <taxon>Viridiplantae</taxon>
        <taxon>Streptophyta</taxon>
        <taxon>Embryophyta</taxon>
        <taxon>Tracheophyta</taxon>
        <taxon>Spermatophyta</taxon>
        <taxon>Magnoliopsida</taxon>
        <taxon>eudicotyledons</taxon>
        <taxon>Gunneridae</taxon>
        <taxon>Pentapetalae</taxon>
        <taxon>rosids</taxon>
        <taxon>fabids</taxon>
        <taxon>Fagales</taxon>
        <taxon>Fagaceae</taxon>
        <taxon>Fagus</taxon>
    </lineage>
</organism>
<dbReference type="GO" id="GO:0003906">
    <property type="term" value="F:DNA-(apurinic or apyrimidinic site) endonuclease activity"/>
    <property type="evidence" value="ECO:0007669"/>
    <property type="project" value="InterPro"/>
</dbReference>
<evidence type="ECO:0000256" key="2">
    <source>
        <dbReference type="ARBA" id="ARBA00012024"/>
    </source>
</evidence>
<dbReference type="PROSITE" id="PS51068">
    <property type="entry name" value="FPG_CAT"/>
    <property type="match status" value="1"/>
</dbReference>
<dbReference type="GO" id="GO:0003676">
    <property type="term" value="F:nucleic acid binding"/>
    <property type="evidence" value="ECO:0007669"/>
    <property type="project" value="InterPro"/>
</dbReference>
<dbReference type="EMBL" id="OIVN01001223">
    <property type="protein sequence ID" value="SPC91367.1"/>
    <property type="molecule type" value="Genomic_DNA"/>
</dbReference>
<dbReference type="SMART" id="SM00898">
    <property type="entry name" value="Fapy_DNA_glyco"/>
    <property type="match status" value="1"/>
</dbReference>
<dbReference type="InterPro" id="IPR012319">
    <property type="entry name" value="FPG_cat"/>
</dbReference>
<accession>A0A2N9FKR0</accession>
<dbReference type="PANTHER" id="PTHR22993">
    <property type="entry name" value="FORMAMIDOPYRIMIDINE-DNA GLYCOSYLASE"/>
    <property type="match status" value="1"/>
</dbReference>
<dbReference type="SUPFAM" id="SSF81624">
    <property type="entry name" value="N-terminal domain of MutM-like DNA repair proteins"/>
    <property type="match status" value="1"/>
</dbReference>
<dbReference type="SUPFAM" id="SSF46946">
    <property type="entry name" value="S13-like H2TH domain"/>
    <property type="match status" value="1"/>
</dbReference>
<comment type="catalytic activity">
    <reaction evidence="1">
        <text>Hydrolysis of DNA containing ring-opened 7-methylguanine residues, releasing 2,6-diamino-4-hydroxy-5-(N-methyl)formamidopyrimidine.</text>
        <dbReference type="EC" id="3.2.2.23"/>
    </reaction>
</comment>
<feature type="domain" description="Formamidopyrimidine-DNA glycosylase catalytic" evidence="3">
    <location>
        <begin position="2"/>
        <end position="112"/>
    </location>
</feature>
<dbReference type="AlphaFoldDB" id="A0A2N9FKR0"/>